<reference evidence="2" key="1">
    <citation type="submission" date="2018-05" db="EMBL/GenBank/DDBJ databases">
        <authorList>
            <person name="Lanie J.A."/>
            <person name="Ng W.-L."/>
            <person name="Kazmierczak K.M."/>
            <person name="Andrzejewski T.M."/>
            <person name="Davidsen T.M."/>
            <person name="Wayne K.J."/>
            <person name="Tettelin H."/>
            <person name="Glass J.I."/>
            <person name="Rusch D."/>
            <person name="Podicherti R."/>
            <person name="Tsui H.-C.T."/>
            <person name="Winkler M.E."/>
        </authorList>
    </citation>
    <scope>NUCLEOTIDE SEQUENCE</scope>
</reference>
<dbReference type="EMBL" id="UINC01114440">
    <property type="protein sequence ID" value="SVC84747.1"/>
    <property type="molecule type" value="Genomic_DNA"/>
</dbReference>
<feature type="non-terminal residue" evidence="2">
    <location>
        <position position="1"/>
    </location>
</feature>
<dbReference type="AlphaFoldDB" id="A0A382QIC0"/>
<accession>A0A382QIC0</accession>
<keyword evidence="1" id="KW-0472">Membrane</keyword>
<sequence>VENQKDKREENAFVGFMFLGMGIGYFMDNFLVGMFIGMGLGFIARAFLTSSD</sequence>
<keyword evidence="1" id="KW-0812">Transmembrane</keyword>
<organism evidence="2">
    <name type="scientific">marine metagenome</name>
    <dbReference type="NCBI Taxonomy" id="408172"/>
    <lineage>
        <taxon>unclassified sequences</taxon>
        <taxon>metagenomes</taxon>
        <taxon>ecological metagenomes</taxon>
    </lineage>
</organism>
<evidence type="ECO:0000313" key="2">
    <source>
        <dbReference type="EMBL" id="SVC84747.1"/>
    </source>
</evidence>
<evidence type="ECO:0000256" key="1">
    <source>
        <dbReference type="SAM" id="Phobius"/>
    </source>
</evidence>
<proteinExistence type="predicted"/>
<keyword evidence="1" id="KW-1133">Transmembrane helix</keyword>
<feature type="transmembrane region" description="Helical" evidence="1">
    <location>
        <begin position="12"/>
        <end position="44"/>
    </location>
</feature>
<gene>
    <name evidence="2" type="ORF">METZ01_LOCUS337601</name>
</gene>
<protein>
    <submittedName>
        <fullName evidence="2">Uncharacterized protein</fullName>
    </submittedName>
</protein>
<name>A0A382QIC0_9ZZZZ</name>